<feature type="region of interest" description="Disordered" evidence="1">
    <location>
        <begin position="1"/>
        <end position="20"/>
    </location>
</feature>
<gene>
    <name evidence="2" type="ORF">CR513_22071</name>
</gene>
<name>A0A371GY75_MUCPR</name>
<evidence type="ECO:0000256" key="1">
    <source>
        <dbReference type="SAM" id="MobiDB-lite"/>
    </source>
</evidence>
<accession>A0A371GY75</accession>
<dbReference type="AlphaFoldDB" id="A0A371GY75"/>
<evidence type="ECO:0000313" key="3">
    <source>
        <dbReference type="Proteomes" id="UP000257109"/>
    </source>
</evidence>
<comment type="caution">
    <text evidence="2">The sequence shown here is derived from an EMBL/GenBank/DDBJ whole genome shotgun (WGS) entry which is preliminary data.</text>
</comment>
<protein>
    <submittedName>
        <fullName evidence="2">Uncharacterized protein</fullName>
    </submittedName>
</protein>
<organism evidence="2 3">
    <name type="scientific">Mucuna pruriens</name>
    <name type="common">Velvet bean</name>
    <name type="synonym">Dolichos pruriens</name>
    <dbReference type="NCBI Taxonomy" id="157652"/>
    <lineage>
        <taxon>Eukaryota</taxon>
        <taxon>Viridiplantae</taxon>
        <taxon>Streptophyta</taxon>
        <taxon>Embryophyta</taxon>
        <taxon>Tracheophyta</taxon>
        <taxon>Spermatophyta</taxon>
        <taxon>Magnoliopsida</taxon>
        <taxon>eudicotyledons</taxon>
        <taxon>Gunneridae</taxon>
        <taxon>Pentapetalae</taxon>
        <taxon>rosids</taxon>
        <taxon>fabids</taxon>
        <taxon>Fabales</taxon>
        <taxon>Fabaceae</taxon>
        <taxon>Papilionoideae</taxon>
        <taxon>50 kb inversion clade</taxon>
        <taxon>NPAAA clade</taxon>
        <taxon>indigoferoid/millettioid clade</taxon>
        <taxon>Phaseoleae</taxon>
        <taxon>Mucuna</taxon>
    </lineage>
</organism>
<reference evidence="2" key="1">
    <citation type="submission" date="2018-05" db="EMBL/GenBank/DDBJ databases">
        <title>Draft genome of Mucuna pruriens seed.</title>
        <authorList>
            <person name="Nnadi N.E."/>
            <person name="Vos R."/>
            <person name="Hasami M.H."/>
            <person name="Devisetty U.K."/>
            <person name="Aguiy J.C."/>
        </authorList>
    </citation>
    <scope>NUCLEOTIDE SEQUENCE [LARGE SCALE GENOMIC DNA]</scope>
    <source>
        <strain evidence="2">JCA_2017</strain>
    </source>
</reference>
<proteinExistence type="predicted"/>
<dbReference type="OrthoDB" id="1436520at2759"/>
<keyword evidence="3" id="KW-1185">Reference proteome</keyword>
<sequence length="94" mass="10740">MSHAELLPPFNHHTPNTKTLMPNANTMMTLGHITRECWGLKHKVQHLIDVGLLNFQGEWPEICSHINKSHNREEEEEEEANLTALAPNLQLLTP</sequence>
<dbReference type="EMBL" id="QJKJ01004137">
    <property type="protein sequence ID" value="RDX95413.1"/>
    <property type="molecule type" value="Genomic_DNA"/>
</dbReference>
<evidence type="ECO:0000313" key="2">
    <source>
        <dbReference type="EMBL" id="RDX95413.1"/>
    </source>
</evidence>
<feature type="region of interest" description="Disordered" evidence="1">
    <location>
        <begin position="69"/>
        <end position="94"/>
    </location>
</feature>
<feature type="non-terminal residue" evidence="2">
    <location>
        <position position="1"/>
    </location>
</feature>
<dbReference type="Proteomes" id="UP000257109">
    <property type="component" value="Unassembled WGS sequence"/>
</dbReference>